<name>A0AAN8PDZ2_PATCE</name>
<protein>
    <submittedName>
        <fullName evidence="1">Uncharacterized protein</fullName>
    </submittedName>
</protein>
<sequence>MAGVLTGNSWRDFQTRYTQLPAAFDREHEAHETSIPLCINLKTIDGIDNTAAGTSALYQVSVSLFDLKFKCFFGRQWIGPAVPCGESKKVKYKQNVYFHTSLKNSNIVAVIEVIVNTTDELTGRIKKLSCGWGIIRLFKYNEELPDSTRTLPLNLQT</sequence>
<dbReference type="GO" id="GO:0035869">
    <property type="term" value="C:ciliary transition zone"/>
    <property type="evidence" value="ECO:0007669"/>
    <property type="project" value="TreeGrafter"/>
</dbReference>
<dbReference type="AlphaFoldDB" id="A0AAN8PDZ2"/>
<keyword evidence="2" id="KW-1185">Reference proteome</keyword>
<dbReference type="Proteomes" id="UP001347796">
    <property type="component" value="Unassembled WGS sequence"/>
</dbReference>
<comment type="caution">
    <text evidence="1">The sequence shown here is derived from an EMBL/GenBank/DDBJ whole genome shotgun (WGS) entry which is preliminary data.</text>
</comment>
<dbReference type="EMBL" id="JAZGQO010000010">
    <property type="protein sequence ID" value="KAK6176787.1"/>
    <property type="molecule type" value="Genomic_DNA"/>
</dbReference>
<evidence type="ECO:0000313" key="1">
    <source>
        <dbReference type="EMBL" id="KAK6176787.1"/>
    </source>
</evidence>
<dbReference type="PANTHER" id="PTHR31043:SF3">
    <property type="entry name" value="NEPHROCYSTIN-4"/>
    <property type="match status" value="1"/>
</dbReference>
<proteinExistence type="predicted"/>
<dbReference type="PANTHER" id="PTHR31043">
    <property type="entry name" value="NEPHROCYSTIN-4"/>
    <property type="match status" value="1"/>
</dbReference>
<dbReference type="GO" id="GO:0097546">
    <property type="term" value="C:ciliary base"/>
    <property type="evidence" value="ECO:0007669"/>
    <property type="project" value="TreeGrafter"/>
</dbReference>
<organism evidence="1 2">
    <name type="scientific">Patella caerulea</name>
    <name type="common">Rayed Mediterranean limpet</name>
    <dbReference type="NCBI Taxonomy" id="87958"/>
    <lineage>
        <taxon>Eukaryota</taxon>
        <taxon>Metazoa</taxon>
        <taxon>Spiralia</taxon>
        <taxon>Lophotrochozoa</taxon>
        <taxon>Mollusca</taxon>
        <taxon>Gastropoda</taxon>
        <taxon>Patellogastropoda</taxon>
        <taxon>Patelloidea</taxon>
        <taxon>Patellidae</taxon>
        <taxon>Patella</taxon>
    </lineage>
</organism>
<dbReference type="InterPro" id="IPR029775">
    <property type="entry name" value="NPHP4"/>
</dbReference>
<dbReference type="GO" id="GO:0036064">
    <property type="term" value="C:ciliary basal body"/>
    <property type="evidence" value="ECO:0007669"/>
    <property type="project" value="TreeGrafter"/>
</dbReference>
<gene>
    <name evidence="1" type="ORF">SNE40_015020</name>
</gene>
<evidence type="ECO:0000313" key="2">
    <source>
        <dbReference type="Proteomes" id="UP001347796"/>
    </source>
</evidence>
<dbReference type="GO" id="GO:0097730">
    <property type="term" value="C:non-motile cilium"/>
    <property type="evidence" value="ECO:0007669"/>
    <property type="project" value="InterPro"/>
</dbReference>
<reference evidence="1 2" key="1">
    <citation type="submission" date="2024-01" db="EMBL/GenBank/DDBJ databases">
        <title>The genome of the rayed Mediterranean limpet Patella caerulea (Linnaeus, 1758).</title>
        <authorList>
            <person name="Anh-Thu Weber A."/>
            <person name="Halstead-Nussloch G."/>
        </authorList>
    </citation>
    <scope>NUCLEOTIDE SEQUENCE [LARGE SCALE GENOMIC DNA]</scope>
    <source>
        <strain evidence="1">AATW-2023a</strain>
        <tissue evidence="1">Whole specimen</tissue>
    </source>
</reference>
<dbReference type="GO" id="GO:0090090">
    <property type="term" value="P:negative regulation of canonical Wnt signaling pathway"/>
    <property type="evidence" value="ECO:0007669"/>
    <property type="project" value="InterPro"/>
</dbReference>
<dbReference type="GO" id="GO:1904491">
    <property type="term" value="P:protein localization to ciliary transition zone"/>
    <property type="evidence" value="ECO:0007669"/>
    <property type="project" value="TreeGrafter"/>
</dbReference>
<accession>A0AAN8PDZ2</accession>